<keyword evidence="4" id="KW-1185">Reference proteome</keyword>
<keyword evidence="2" id="KW-0812">Transmembrane</keyword>
<protein>
    <submittedName>
        <fullName evidence="3">Uncharacterized protein</fullName>
    </submittedName>
</protein>
<gene>
    <name evidence="3" type="ORF">R1sor_021670</name>
</gene>
<dbReference type="AlphaFoldDB" id="A0ABD3GLY2"/>
<proteinExistence type="predicted"/>
<evidence type="ECO:0000256" key="2">
    <source>
        <dbReference type="SAM" id="Phobius"/>
    </source>
</evidence>
<feature type="compositionally biased region" description="Polar residues" evidence="1">
    <location>
        <begin position="57"/>
        <end position="66"/>
    </location>
</feature>
<keyword evidence="2" id="KW-1133">Transmembrane helix</keyword>
<feature type="region of interest" description="Disordered" evidence="1">
    <location>
        <begin position="162"/>
        <end position="187"/>
    </location>
</feature>
<feature type="transmembrane region" description="Helical" evidence="2">
    <location>
        <begin position="323"/>
        <end position="343"/>
    </location>
</feature>
<keyword evidence="2" id="KW-0472">Membrane</keyword>
<evidence type="ECO:0000256" key="1">
    <source>
        <dbReference type="SAM" id="MobiDB-lite"/>
    </source>
</evidence>
<feature type="compositionally biased region" description="Acidic residues" evidence="1">
    <location>
        <begin position="162"/>
        <end position="173"/>
    </location>
</feature>
<organism evidence="3 4">
    <name type="scientific">Riccia sorocarpa</name>
    <dbReference type="NCBI Taxonomy" id="122646"/>
    <lineage>
        <taxon>Eukaryota</taxon>
        <taxon>Viridiplantae</taxon>
        <taxon>Streptophyta</taxon>
        <taxon>Embryophyta</taxon>
        <taxon>Marchantiophyta</taxon>
        <taxon>Marchantiopsida</taxon>
        <taxon>Marchantiidae</taxon>
        <taxon>Marchantiales</taxon>
        <taxon>Ricciaceae</taxon>
        <taxon>Riccia</taxon>
    </lineage>
</organism>
<dbReference type="EMBL" id="JBJQOH010000007">
    <property type="protein sequence ID" value="KAL3678714.1"/>
    <property type="molecule type" value="Genomic_DNA"/>
</dbReference>
<feature type="region of interest" description="Disordered" evidence="1">
    <location>
        <begin position="1"/>
        <end position="128"/>
    </location>
</feature>
<comment type="caution">
    <text evidence="3">The sequence shown here is derived from an EMBL/GenBank/DDBJ whole genome shotgun (WGS) entry which is preliminary data.</text>
</comment>
<evidence type="ECO:0000313" key="3">
    <source>
        <dbReference type="EMBL" id="KAL3678714.1"/>
    </source>
</evidence>
<evidence type="ECO:0000313" key="4">
    <source>
        <dbReference type="Proteomes" id="UP001633002"/>
    </source>
</evidence>
<sequence>MAEEVEGSGQNAVDGGGVTTALHSGEKTASADADGFEQVSARSSSKGGKSKEAERSNVNQGQNRFQVLTEELEEEPEVSSKDLNAGAGRQENAVKSNLGLGGRPSPVSVESGVGDRVQATPEGEGGKTSQVLLIVEEQHSQDEDFFLRYVRTGKQKLVEEGLDETEVDEEMTELEPVQEGGSGTGEMEERLDDDIEWGRQLVADREVEREKENLRRRREATEWKSLGEAREQAQLKFLETELNPSKSDFLIIAAVPDRLGLGQKVSFDGELSQFSIHGRAPKMREGMGVRSTTSEGGNRHGRKSLTNITVAQERSMPEKEELWVSWILMVVGLLSTEMIYFWMMTKPEIGR</sequence>
<dbReference type="Proteomes" id="UP001633002">
    <property type="component" value="Unassembled WGS sequence"/>
</dbReference>
<name>A0ABD3GLY2_9MARC</name>
<reference evidence="3 4" key="1">
    <citation type="submission" date="2024-09" db="EMBL/GenBank/DDBJ databases">
        <title>Chromosome-scale assembly of Riccia sorocarpa.</title>
        <authorList>
            <person name="Paukszto L."/>
        </authorList>
    </citation>
    <scope>NUCLEOTIDE SEQUENCE [LARGE SCALE GENOMIC DNA]</scope>
    <source>
        <strain evidence="3">LP-2024</strain>
        <tissue evidence="3">Aerial parts of the thallus</tissue>
    </source>
</reference>
<accession>A0ABD3GLY2</accession>